<dbReference type="SUPFAM" id="SSF51735">
    <property type="entry name" value="NAD(P)-binding Rossmann-fold domains"/>
    <property type="match status" value="1"/>
</dbReference>
<dbReference type="Pfam" id="PF02826">
    <property type="entry name" value="2-Hacid_dh_C"/>
    <property type="match status" value="1"/>
</dbReference>
<name>A0A346NPW7_9ALTE</name>
<dbReference type="InterPro" id="IPR006140">
    <property type="entry name" value="D-isomer_DH_NAD-bd"/>
</dbReference>
<dbReference type="OrthoDB" id="9787219at2"/>
<accession>A0A346NPW7</accession>
<gene>
    <name evidence="4" type="ORF">D0Y50_15135</name>
</gene>
<protein>
    <submittedName>
        <fullName evidence="4">D-2-hydroxyacid dehydrogenase</fullName>
    </submittedName>
</protein>
<dbReference type="AlphaFoldDB" id="A0A346NPW7"/>
<dbReference type="Gene3D" id="3.40.50.720">
    <property type="entry name" value="NAD(P)-binding Rossmann-like Domain"/>
    <property type="match status" value="2"/>
</dbReference>
<proteinExistence type="predicted"/>
<keyword evidence="1" id="KW-0560">Oxidoreductase</keyword>
<dbReference type="Proteomes" id="UP000262073">
    <property type="component" value="Chromosome"/>
</dbReference>
<dbReference type="InterPro" id="IPR036291">
    <property type="entry name" value="NAD(P)-bd_dom_sf"/>
</dbReference>
<keyword evidence="5" id="KW-1185">Reference proteome</keyword>
<dbReference type="CDD" id="cd05300">
    <property type="entry name" value="2-Hacid_dh_1"/>
    <property type="match status" value="1"/>
</dbReference>
<keyword evidence="2" id="KW-0520">NAD</keyword>
<sequence>MHQTNDSANVVILSKEYDGYHRALSQYNAPAVHIVTATDDPQQIDLESTQVMLADPGLAASVIEQCKNIKWVQSGWAGNTPLLEKSKRDYWLSGVKGVFDMQMREYVFSYLLYFSRNIAGFDTAKKHSKNKWCKPEFNYLKGKTLGILGAGSIGSALVPIANAFGMHVIGLRKSGAPQPGFKKVYQNKELLTFARQSDFVVSLLPDTPHTRGIIDAQVLAALPPSAVLINAGRGNAIVEDDLLHALDTHQIAAAVLDVFEQEPLPDAHPFWQHDKIHITQHTAATSLPEDVVAVFYENYQRYISGLAPNYLIDFDKGY</sequence>
<evidence type="ECO:0000256" key="2">
    <source>
        <dbReference type="ARBA" id="ARBA00023027"/>
    </source>
</evidence>
<evidence type="ECO:0000313" key="5">
    <source>
        <dbReference type="Proteomes" id="UP000262073"/>
    </source>
</evidence>
<evidence type="ECO:0000259" key="3">
    <source>
        <dbReference type="Pfam" id="PF02826"/>
    </source>
</evidence>
<organism evidence="4 5">
    <name type="scientific">Salinimonas sediminis</name>
    <dbReference type="NCBI Taxonomy" id="2303538"/>
    <lineage>
        <taxon>Bacteria</taxon>
        <taxon>Pseudomonadati</taxon>
        <taxon>Pseudomonadota</taxon>
        <taxon>Gammaproteobacteria</taxon>
        <taxon>Alteromonadales</taxon>
        <taxon>Alteromonadaceae</taxon>
        <taxon>Alteromonas/Salinimonas group</taxon>
        <taxon>Salinimonas</taxon>
    </lineage>
</organism>
<evidence type="ECO:0000256" key="1">
    <source>
        <dbReference type="ARBA" id="ARBA00023002"/>
    </source>
</evidence>
<dbReference type="GO" id="GO:0016491">
    <property type="term" value="F:oxidoreductase activity"/>
    <property type="evidence" value="ECO:0007669"/>
    <property type="project" value="UniProtKB-KW"/>
</dbReference>
<evidence type="ECO:0000313" key="4">
    <source>
        <dbReference type="EMBL" id="AXR07574.1"/>
    </source>
</evidence>
<feature type="domain" description="D-isomer specific 2-hydroxyacid dehydrogenase NAD-binding" evidence="3">
    <location>
        <begin position="109"/>
        <end position="283"/>
    </location>
</feature>
<dbReference type="PANTHER" id="PTHR43333">
    <property type="entry name" value="2-HACID_DH_C DOMAIN-CONTAINING PROTEIN"/>
    <property type="match status" value="1"/>
</dbReference>
<dbReference type="EMBL" id="CP031769">
    <property type="protein sequence ID" value="AXR07574.1"/>
    <property type="molecule type" value="Genomic_DNA"/>
</dbReference>
<dbReference type="PANTHER" id="PTHR43333:SF1">
    <property type="entry name" value="D-ISOMER SPECIFIC 2-HYDROXYACID DEHYDROGENASE NAD-BINDING DOMAIN-CONTAINING PROTEIN"/>
    <property type="match status" value="1"/>
</dbReference>
<dbReference type="KEGG" id="salm:D0Y50_15135"/>
<reference evidence="4 5" key="1">
    <citation type="submission" date="2018-08" db="EMBL/GenBank/DDBJ databases">
        <title>Salinimonas sediminis sp. nov., a piezophilic bacterium isolated from a deep-sea sediment sample from the New Britain Trench.</title>
        <authorList>
            <person name="Cao J."/>
        </authorList>
    </citation>
    <scope>NUCLEOTIDE SEQUENCE [LARGE SCALE GENOMIC DNA]</scope>
    <source>
        <strain evidence="4 5">N102</strain>
    </source>
</reference>
<dbReference type="GO" id="GO:0051287">
    <property type="term" value="F:NAD binding"/>
    <property type="evidence" value="ECO:0007669"/>
    <property type="project" value="InterPro"/>
</dbReference>
<dbReference type="RefSeq" id="WP_117317734.1">
    <property type="nucleotide sequence ID" value="NZ_CP031769.1"/>
</dbReference>